<dbReference type="GO" id="GO:0005739">
    <property type="term" value="C:mitochondrion"/>
    <property type="evidence" value="ECO:0007669"/>
    <property type="project" value="UniProtKB-SubCell"/>
</dbReference>
<evidence type="ECO:0000256" key="16">
    <source>
        <dbReference type="ARBA" id="ARBA00038558"/>
    </source>
</evidence>
<evidence type="ECO:0000256" key="4">
    <source>
        <dbReference type="ARBA" id="ARBA00022448"/>
    </source>
</evidence>
<dbReference type="PRINTS" id="PR00160">
    <property type="entry name" value="GLUTAREDOXIN"/>
</dbReference>
<dbReference type="CDD" id="cd03419">
    <property type="entry name" value="GRX_GRXh_1_2_like"/>
    <property type="match status" value="1"/>
</dbReference>
<dbReference type="InterPro" id="IPR036249">
    <property type="entry name" value="Thioredoxin-like_sf"/>
</dbReference>
<dbReference type="InterPro" id="IPR011767">
    <property type="entry name" value="GLR_AS"/>
</dbReference>
<evidence type="ECO:0000256" key="13">
    <source>
        <dbReference type="ARBA" id="ARBA00023206"/>
    </source>
</evidence>
<keyword evidence="14" id="KW-0676">Redox-active center</keyword>
<evidence type="ECO:0000256" key="6">
    <source>
        <dbReference type="ARBA" id="ARBA00022723"/>
    </source>
</evidence>
<dbReference type="NCBIfam" id="TIGR02180">
    <property type="entry name" value="GRX_euk"/>
    <property type="match status" value="1"/>
</dbReference>
<keyword evidence="12" id="KW-1015">Disulfide bond</keyword>
<feature type="domain" description="Glutaredoxin" evidence="18">
    <location>
        <begin position="142"/>
        <end position="204"/>
    </location>
</feature>
<reference evidence="19" key="1">
    <citation type="submission" date="2020-03" db="EMBL/GenBank/DDBJ databases">
        <authorList>
            <person name="Weist P."/>
        </authorList>
    </citation>
    <scope>NUCLEOTIDE SEQUENCE</scope>
</reference>
<organism evidence="19 20">
    <name type="scientific">Pleuronectes platessa</name>
    <name type="common">European plaice</name>
    <dbReference type="NCBI Taxonomy" id="8262"/>
    <lineage>
        <taxon>Eukaryota</taxon>
        <taxon>Metazoa</taxon>
        <taxon>Chordata</taxon>
        <taxon>Craniata</taxon>
        <taxon>Vertebrata</taxon>
        <taxon>Euteleostomi</taxon>
        <taxon>Actinopterygii</taxon>
        <taxon>Neopterygii</taxon>
        <taxon>Teleostei</taxon>
        <taxon>Neoteleostei</taxon>
        <taxon>Acanthomorphata</taxon>
        <taxon>Carangaria</taxon>
        <taxon>Pleuronectiformes</taxon>
        <taxon>Pleuronectoidei</taxon>
        <taxon>Pleuronectidae</taxon>
        <taxon>Pleuronectes</taxon>
    </lineage>
</organism>
<evidence type="ECO:0000259" key="18">
    <source>
        <dbReference type="Pfam" id="PF00462"/>
    </source>
</evidence>
<evidence type="ECO:0000313" key="19">
    <source>
        <dbReference type="EMBL" id="CAB1428293.1"/>
    </source>
</evidence>
<evidence type="ECO:0000256" key="1">
    <source>
        <dbReference type="ARBA" id="ARBA00002549"/>
    </source>
</evidence>
<dbReference type="PANTHER" id="PTHR46679">
    <property type="match status" value="1"/>
</dbReference>
<keyword evidence="8" id="KW-0249">Electron transport</keyword>
<dbReference type="SUPFAM" id="SSF52833">
    <property type="entry name" value="Thioredoxin-like"/>
    <property type="match status" value="1"/>
</dbReference>
<comment type="similarity">
    <text evidence="3">Belongs to the glutaredoxin family.</text>
</comment>
<evidence type="ECO:0000256" key="14">
    <source>
        <dbReference type="ARBA" id="ARBA00023284"/>
    </source>
</evidence>
<dbReference type="GO" id="GO:0046872">
    <property type="term" value="F:metal ion binding"/>
    <property type="evidence" value="ECO:0007669"/>
    <property type="project" value="UniProtKB-KW"/>
</dbReference>
<keyword evidence="4" id="KW-0813">Transport</keyword>
<dbReference type="InterPro" id="IPR011899">
    <property type="entry name" value="Glutaredoxin_euk/vir"/>
</dbReference>
<keyword evidence="11" id="KW-0496">Mitochondrion</keyword>
<gene>
    <name evidence="19" type="ORF">PLEPLA_LOCUS16259</name>
</gene>
<comment type="subcellular location">
    <subcellularLocation>
        <location evidence="2">Mitochondrion</location>
    </subcellularLocation>
</comment>
<dbReference type="PROSITE" id="PS51354">
    <property type="entry name" value="GLUTAREDOXIN_2"/>
    <property type="match status" value="1"/>
</dbReference>
<evidence type="ECO:0000256" key="11">
    <source>
        <dbReference type="ARBA" id="ARBA00023128"/>
    </source>
</evidence>
<protein>
    <recommendedName>
        <fullName evidence="17">Glutaredoxin-2, mitochondrial</fullName>
    </recommendedName>
</protein>
<keyword evidence="5" id="KW-0001">2Fe-2S</keyword>
<keyword evidence="20" id="KW-1185">Reference proteome</keyword>
<accession>A0A9N7UDY4</accession>
<evidence type="ECO:0000313" key="20">
    <source>
        <dbReference type="Proteomes" id="UP001153269"/>
    </source>
</evidence>
<evidence type="ECO:0000256" key="3">
    <source>
        <dbReference type="ARBA" id="ARBA00007787"/>
    </source>
</evidence>
<evidence type="ECO:0000256" key="17">
    <source>
        <dbReference type="ARBA" id="ARBA00039819"/>
    </source>
</evidence>
<comment type="function">
    <text evidence="1">Has a glutathione-disulfide oxidoreductase activity in the presence of NADPH and glutathione reductase. Reduces low molecular weight disulfides and proteins.</text>
</comment>
<evidence type="ECO:0000256" key="8">
    <source>
        <dbReference type="ARBA" id="ARBA00022982"/>
    </source>
</evidence>
<keyword evidence="10" id="KW-0411">Iron-sulfur</keyword>
<keyword evidence="13" id="KW-0318">Glutathionylation</keyword>
<dbReference type="FunFam" id="3.40.30.10:FF:000093">
    <property type="entry name" value="Glutaredoxin 2"/>
    <property type="match status" value="1"/>
</dbReference>
<keyword evidence="9" id="KW-0408">Iron</keyword>
<evidence type="ECO:0000256" key="12">
    <source>
        <dbReference type="ARBA" id="ARBA00023157"/>
    </source>
</evidence>
<dbReference type="Pfam" id="PF00462">
    <property type="entry name" value="Glutaredoxin"/>
    <property type="match status" value="1"/>
</dbReference>
<comment type="function">
    <text evidence="15">Glutathione-dependent oxidoreductase that facilitates the maintenance of mitochondrial redox homeostasis upon induction of apoptosis by oxidative stress. Involved in response to hydrogen peroxide and regulation of apoptosis caused by oxidative stress. Acts as a very efficient catalyst of monothiol reactions because of its high affinity for protein glutathione-mixed disulfides. Can receive electrons not only from glutathione (GSH), but also from thioredoxin reductase supporting both monothiol and dithiol reactions. Efficiently catalyzes both glutathionylation and deglutathionylation of mitochondrial complex I, which in turn regulates the superoxide production by the complex. Overexpression decreases the susceptibility to apoptosis and prevents loss of cardiolipin and cytochrome c release.</text>
</comment>
<comment type="caution">
    <text evidence="19">The sequence shown here is derived from an EMBL/GenBank/DDBJ whole genome shotgun (WGS) entry which is preliminary data.</text>
</comment>
<evidence type="ECO:0000256" key="15">
    <source>
        <dbReference type="ARBA" id="ARBA00037470"/>
    </source>
</evidence>
<evidence type="ECO:0000256" key="2">
    <source>
        <dbReference type="ARBA" id="ARBA00004173"/>
    </source>
</evidence>
<dbReference type="Gene3D" id="3.40.30.10">
    <property type="entry name" value="Glutaredoxin"/>
    <property type="match status" value="1"/>
</dbReference>
<evidence type="ECO:0000256" key="10">
    <source>
        <dbReference type="ARBA" id="ARBA00023014"/>
    </source>
</evidence>
<dbReference type="Proteomes" id="UP001153269">
    <property type="component" value="Unassembled WGS sequence"/>
</dbReference>
<evidence type="ECO:0000256" key="5">
    <source>
        <dbReference type="ARBA" id="ARBA00022714"/>
    </source>
</evidence>
<name>A0A9N7UDY4_PLEPL</name>
<comment type="subunit">
    <text evidence="16">Monomer; active form. Homodimer; inactive form. The homodimer is probably linked by 1 2Fe-2S cluster.</text>
</comment>
<dbReference type="EMBL" id="CADEAL010001037">
    <property type="protein sequence ID" value="CAB1428293.1"/>
    <property type="molecule type" value="Genomic_DNA"/>
</dbReference>
<keyword evidence="6" id="KW-0479">Metal-binding</keyword>
<keyword evidence="7" id="KW-0809">Transit peptide</keyword>
<dbReference type="PANTHER" id="PTHR46679:SF1">
    <property type="entry name" value="GLUTAREDOXIN-2, MITOCHONDRIAL"/>
    <property type="match status" value="1"/>
</dbReference>
<proteinExistence type="inferred from homology"/>
<dbReference type="AlphaFoldDB" id="A0A9N7UDY4"/>
<dbReference type="InterPro" id="IPR002109">
    <property type="entry name" value="Glutaredoxin"/>
</dbReference>
<evidence type="ECO:0000256" key="7">
    <source>
        <dbReference type="ARBA" id="ARBA00022946"/>
    </source>
</evidence>
<dbReference type="InterPro" id="IPR014025">
    <property type="entry name" value="Glutaredoxin_subgr"/>
</dbReference>
<dbReference type="GO" id="GO:0051537">
    <property type="term" value="F:2 iron, 2 sulfur cluster binding"/>
    <property type="evidence" value="ECO:0007669"/>
    <property type="project" value="UniProtKB-KW"/>
</dbReference>
<evidence type="ECO:0000256" key="9">
    <source>
        <dbReference type="ARBA" id="ARBA00023004"/>
    </source>
</evidence>
<sequence length="243" mass="26520">MSSLSYEPILIELHPTSKACVGFTRPPCGEPVPGVRVGFLHQPTEMNTEQPRGAALLIRVKDDVTCLRQTLLLFRLVTSGQQLDYFLAVCHFVSMWSRAGSLPRLAWTGCRRMGNFTSSTTGSLSSSSCVQYVQEVVSQNCVVIFSKTTCPYCKMAKNVFNEIGATYKVVELDEHNDGRRLQEALAQVTGARTVPRVFINGHCIGGGSDTKQLHQQGRLLPLIEQCAPCCSSAEGSASGQFAK</sequence>
<dbReference type="PROSITE" id="PS00195">
    <property type="entry name" value="GLUTAREDOXIN_1"/>
    <property type="match status" value="1"/>
</dbReference>
<dbReference type="GO" id="GO:0015035">
    <property type="term" value="F:protein-disulfide reductase activity"/>
    <property type="evidence" value="ECO:0007669"/>
    <property type="project" value="TreeGrafter"/>
</dbReference>